<dbReference type="InterPro" id="IPR020046">
    <property type="entry name" value="5-3_exonucl_a-hlix_arch_N"/>
</dbReference>
<sequence length="882" mass="96863">MKSAKETLLVLDGNALLHRAWHAIPPLTTRDGRVVNAAYGFSMMLEKMLEQFKPDYAAVAWDLPGKTFRHESYEPYKAQRKEKEQELYDQIPLIQEILGIYGIPSLSAPGFEADDILGTLSRRAWGKGMRTLIVTGDQDALQLVGDSTSVVAFVKGISETKLYDADAVKAKFGLYPEQLIDYKTLRGDPSDNLPGVPGIGEKTAVELLKQFKTVDGIFEAHKAGKVPEKFAKKLEGHEKTAIHMKELVTIRQDVPLPGFSMESAKRRAPDREKLLALYRDLDFRTLIKKHATDTPAPPIGPVTKKKKDDGVTIAKGDADASKMLAGLGHEVGVFAGLGQQDLFGASVAACAVSDGETTVAFANPSKAQLAGIFEALERAKRVITHDLKRLMHATGWRPDERWSDLMIGSYLLNPGSRAHDLPSALNDLADAKLPELIGFSTIAELDLVGRAVSAFPLAATALFRRLEEAGMKKVFLDIEMPLIPVLFDAEVAGIELDVKALAKLKKSFDADIERLTKRIVKEAGEEFNVNAPGQLAGILFDKLKLPTKGIKKTQSGFSTAASELEKLADAHPVVPLVSEYREVAKLQSTYVETLPSLVGKDGRVHTTFNQTVAATGRLSSSDPNLQNIPIKTELGNRIREAFVAARGKTLIAADYSQIELRLVSVIAKDQAFIRAFNEGADIHTRTASEVWGVDENAVTSEQRRAAKAINFGLLYGMGPRSLARSTGMKFEEAQLFIDKYFDIHHEIREYLDATKAQAHAMGYVETLFGRRRYLPEISSGVPMLVAMAERMAINMPVQGTAADLMKMSMIAVDRWLKTSKWPAKILLQVHDELVIECDTDAVEAVSKGVKELMESVASFEVPLAVNVETGRSWGKMDALLDE</sequence>
<evidence type="ECO:0000256" key="6">
    <source>
        <dbReference type="ARBA" id="ARBA00022932"/>
    </source>
</evidence>
<evidence type="ECO:0000256" key="2">
    <source>
        <dbReference type="ARBA" id="ARBA00022679"/>
    </source>
</evidence>
<dbReference type="GO" id="GO:0006261">
    <property type="term" value="P:DNA-templated DNA replication"/>
    <property type="evidence" value="ECO:0007669"/>
    <property type="project" value="UniProtKB-UniRule"/>
</dbReference>
<proteinExistence type="inferred from homology"/>
<dbReference type="EMBL" id="MGDT01000004">
    <property type="protein sequence ID" value="OGL67059.1"/>
    <property type="molecule type" value="Genomic_DNA"/>
</dbReference>
<comment type="catalytic activity">
    <reaction evidence="9 11">
        <text>DNA(n) + a 2'-deoxyribonucleoside 5'-triphosphate = DNA(n+1) + diphosphate</text>
        <dbReference type="Rhea" id="RHEA:22508"/>
        <dbReference type="Rhea" id="RHEA-COMP:17339"/>
        <dbReference type="Rhea" id="RHEA-COMP:17340"/>
        <dbReference type="ChEBI" id="CHEBI:33019"/>
        <dbReference type="ChEBI" id="CHEBI:61560"/>
        <dbReference type="ChEBI" id="CHEBI:173112"/>
        <dbReference type="EC" id="2.7.7.7"/>
    </reaction>
</comment>
<evidence type="ECO:0000256" key="1">
    <source>
        <dbReference type="ARBA" id="ARBA00007705"/>
    </source>
</evidence>
<dbReference type="GO" id="GO:0006302">
    <property type="term" value="P:double-strand break repair"/>
    <property type="evidence" value="ECO:0007669"/>
    <property type="project" value="TreeGrafter"/>
</dbReference>
<feature type="domain" description="DNA-directed DNA polymerase family A palm" evidence="13">
    <location>
        <begin position="635"/>
        <end position="841"/>
    </location>
</feature>
<keyword evidence="5 11" id="KW-0227">DNA damage</keyword>
<evidence type="ECO:0000313" key="15">
    <source>
        <dbReference type="Proteomes" id="UP000177885"/>
    </source>
</evidence>
<evidence type="ECO:0000259" key="12">
    <source>
        <dbReference type="SMART" id="SM00475"/>
    </source>
</evidence>
<dbReference type="CDD" id="cd08637">
    <property type="entry name" value="DNA_pol_A_pol_I_C"/>
    <property type="match status" value="1"/>
</dbReference>
<protein>
    <recommendedName>
        <fullName evidence="10 11">DNA polymerase I</fullName>
        <ecNumber evidence="10 11">2.7.7.7</ecNumber>
    </recommendedName>
</protein>
<dbReference type="InterPro" id="IPR008918">
    <property type="entry name" value="HhH2"/>
</dbReference>
<dbReference type="InterPro" id="IPR002298">
    <property type="entry name" value="DNA_polymerase_A"/>
</dbReference>
<dbReference type="SUPFAM" id="SSF56672">
    <property type="entry name" value="DNA/RNA polymerases"/>
    <property type="match status" value="1"/>
</dbReference>
<comment type="function">
    <text evidence="11">In addition to polymerase activity, this DNA polymerase exhibits 5'-3' exonuclease activity.</text>
</comment>
<dbReference type="PANTHER" id="PTHR10133:SF27">
    <property type="entry name" value="DNA POLYMERASE NU"/>
    <property type="match status" value="1"/>
</dbReference>
<evidence type="ECO:0000259" key="13">
    <source>
        <dbReference type="SMART" id="SM00482"/>
    </source>
</evidence>
<keyword evidence="2 11" id="KW-0808">Transferase</keyword>
<dbReference type="PRINTS" id="PR00868">
    <property type="entry name" value="DNAPOLI"/>
</dbReference>
<dbReference type="GO" id="GO:0003887">
    <property type="term" value="F:DNA-directed DNA polymerase activity"/>
    <property type="evidence" value="ECO:0007669"/>
    <property type="project" value="UniProtKB-UniRule"/>
</dbReference>
<evidence type="ECO:0000256" key="3">
    <source>
        <dbReference type="ARBA" id="ARBA00022695"/>
    </source>
</evidence>
<dbReference type="InterPro" id="IPR012337">
    <property type="entry name" value="RNaseH-like_sf"/>
</dbReference>
<dbReference type="AlphaFoldDB" id="A0A1F7TM60"/>
<keyword evidence="4 11" id="KW-0235">DNA replication</keyword>
<dbReference type="Pfam" id="PF01367">
    <property type="entry name" value="5_3_exonuc"/>
    <property type="match status" value="1"/>
</dbReference>
<dbReference type="InterPro" id="IPR002421">
    <property type="entry name" value="5-3_exonuclease"/>
</dbReference>
<dbReference type="FunFam" id="1.20.1060.10:FF:000001">
    <property type="entry name" value="DNA polymerase I"/>
    <property type="match status" value="1"/>
</dbReference>
<dbReference type="SUPFAM" id="SSF88723">
    <property type="entry name" value="PIN domain-like"/>
    <property type="match status" value="1"/>
</dbReference>
<keyword evidence="11" id="KW-0378">Hydrolase</keyword>
<keyword evidence="8 11" id="KW-0234">DNA repair</keyword>
<dbReference type="SMART" id="SM00482">
    <property type="entry name" value="POLAc"/>
    <property type="match status" value="1"/>
</dbReference>
<dbReference type="Gene3D" id="1.20.1060.10">
    <property type="entry name" value="Taq DNA Polymerase, Chain T, domain 4"/>
    <property type="match status" value="1"/>
</dbReference>
<dbReference type="Proteomes" id="UP000177885">
    <property type="component" value="Unassembled WGS sequence"/>
</dbReference>
<dbReference type="SMART" id="SM00475">
    <property type="entry name" value="53EXOc"/>
    <property type="match status" value="1"/>
</dbReference>
<keyword evidence="3 11" id="KW-0548">Nucleotidyltransferase</keyword>
<dbReference type="InterPro" id="IPR019760">
    <property type="entry name" value="DNA-dir_DNA_pol_A_CS"/>
</dbReference>
<keyword evidence="11" id="KW-0540">Nuclease</keyword>
<keyword evidence="11" id="KW-0269">Exonuclease</keyword>
<dbReference type="Gene3D" id="3.40.50.1010">
    <property type="entry name" value="5'-nuclease"/>
    <property type="match status" value="1"/>
</dbReference>
<dbReference type="SMART" id="SM00279">
    <property type="entry name" value="HhH2"/>
    <property type="match status" value="1"/>
</dbReference>
<dbReference type="SUPFAM" id="SSF53098">
    <property type="entry name" value="Ribonuclease H-like"/>
    <property type="match status" value="1"/>
</dbReference>
<evidence type="ECO:0000256" key="11">
    <source>
        <dbReference type="RuleBase" id="RU004460"/>
    </source>
</evidence>
<dbReference type="Gene3D" id="3.30.70.370">
    <property type="match status" value="1"/>
</dbReference>
<dbReference type="InterPro" id="IPR029060">
    <property type="entry name" value="PIN-like_dom_sf"/>
</dbReference>
<dbReference type="Pfam" id="PF02739">
    <property type="entry name" value="5_3_exonuc_N"/>
    <property type="match status" value="1"/>
</dbReference>
<evidence type="ECO:0000256" key="5">
    <source>
        <dbReference type="ARBA" id="ARBA00022763"/>
    </source>
</evidence>
<evidence type="ECO:0000256" key="4">
    <source>
        <dbReference type="ARBA" id="ARBA00022705"/>
    </source>
</evidence>
<evidence type="ECO:0000256" key="10">
    <source>
        <dbReference type="NCBIfam" id="TIGR00593"/>
    </source>
</evidence>
<dbReference type="NCBIfam" id="NF004397">
    <property type="entry name" value="PRK05755.1"/>
    <property type="match status" value="1"/>
</dbReference>
<dbReference type="InterPro" id="IPR043502">
    <property type="entry name" value="DNA/RNA_pol_sf"/>
</dbReference>
<evidence type="ECO:0000256" key="8">
    <source>
        <dbReference type="ARBA" id="ARBA00023204"/>
    </source>
</evidence>
<comment type="caution">
    <text evidence="14">The sequence shown here is derived from an EMBL/GenBank/DDBJ whole genome shotgun (WGS) entry which is preliminary data.</text>
</comment>
<dbReference type="PANTHER" id="PTHR10133">
    <property type="entry name" value="DNA POLYMERASE I"/>
    <property type="match status" value="1"/>
</dbReference>
<reference evidence="14 15" key="1">
    <citation type="journal article" date="2016" name="Nat. Commun.">
        <title>Thousands of microbial genomes shed light on interconnected biogeochemical processes in an aquifer system.</title>
        <authorList>
            <person name="Anantharaman K."/>
            <person name="Brown C.T."/>
            <person name="Hug L.A."/>
            <person name="Sharon I."/>
            <person name="Castelle C.J."/>
            <person name="Probst A.J."/>
            <person name="Thomas B.C."/>
            <person name="Singh A."/>
            <person name="Wilkins M.J."/>
            <person name="Karaoz U."/>
            <person name="Brodie E.L."/>
            <person name="Williams K.H."/>
            <person name="Hubbard S.S."/>
            <person name="Banfield J.F."/>
        </authorList>
    </citation>
    <scope>NUCLEOTIDE SEQUENCE [LARGE SCALE GENOMIC DNA]</scope>
</reference>
<dbReference type="PROSITE" id="PS00447">
    <property type="entry name" value="DNA_POLYMERASE_A"/>
    <property type="match status" value="1"/>
</dbReference>
<dbReference type="CDD" id="cd09898">
    <property type="entry name" value="H3TH_53EXO"/>
    <property type="match status" value="1"/>
</dbReference>
<dbReference type="SUPFAM" id="SSF47807">
    <property type="entry name" value="5' to 3' exonuclease, C-terminal subdomain"/>
    <property type="match status" value="1"/>
</dbReference>
<dbReference type="EC" id="2.7.7.7" evidence="10 11"/>
<dbReference type="InterPro" id="IPR018320">
    <property type="entry name" value="DNA_polymerase_1"/>
</dbReference>
<dbReference type="GO" id="GO:0008409">
    <property type="term" value="F:5'-3' exonuclease activity"/>
    <property type="evidence" value="ECO:0007669"/>
    <property type="project" value="UniProtKB-UniRule"/>
</dbReference>
<evidence type="ECO:0000313" key="14">
    <source>
        <dbReference type="EMBL" id="OGL67059.1"/>
    </source>
</evidence>
<dbReference type="FunFam" id="1.10.150.20:FF:000003">
    <property type="entry name" value="DNA polymerase I"/>
    <property type="match status" value="1"/>
</dbReference>
<feature type="domain" description="5'-3' exonuclease" evidence="12">
    <location>
        <begin position="4"/>
        <end position="267"/>
    </location>
</feature>
<name>A0A1F7TM60_9BACT</name>
<dbReference type="InterPro" id="IPR036279">
    <property type="entry name" value="5-3_exonuclease_C_sf"/>
</dbReference>
<dbReference type="CDD" id="cd06140">
    <property type="entry name" value="DNA_polA_I_Bacillus_like_exo"/>
    <property type="match status" value="1"/>
</dbReference>
<organism evidence="14 15">
    <name type="scientific">Candidatus Uhrbacteria bacterium RIFCSPHIGHO2_01_FULL_63_20</name>
    <dbReference type="NCBI Taxonomy" id="1802385"/>
    <lineage>
        <taxon>Bacteria</taxon>
        <taxon>Candidatus Uhriibacteriota</taxon>
    </lineage>
</organism>
<evidence type="ECO:0000256" key="9">
    <source>
        <dbReference type="ARBA" id="ARBA00049244"/>
    </source>
</evidence>
<dbReference type="InterPro" id="IPR001098">
    <property type="entry name" value="DNA-dir_DNA_pol_A_palm_dom"/>
</dbReference>
<dbReference type="InterPro" id="IPR020045">
    <property type="entry name" value="DNA_polI_H3TH"/>
</dbReference>
<dbReference type="STRING" id="1802385.A2856_01080"/>
<dbReference type="NCBIfam" id="TIGR00593">
    <property type="entry name" value="pola"/>
    <property type="match status" value="1"/>
</dbReference>
<keyword evidence="6 11" id="KW-0239">DNA-directed DNA polymerase</keyword>
<gene>
    <name evidence="11" type="primary">polA</name>
    <name evidence="14" type="ORF">A2856_01080</name>
</gene>
<dbReference type="Gene3D" id="3.30.420.10">
    <property type="entry name" value="Ribonuclease H-like superfamily/Ribonuclease H"/>
    <property type="match status" value="1"/>
</dbReference>
<dbReference type="CDD" id="cd09859">
    <property type="entry name" value="PIN_53EXO"/>
    <property type="match status" value="1"/>
</dbReference>
<dbReference type="GO" id="GO:0003677">
    <property type="term" value="F:DNA binding"/>
    <property type="evidence" value="ECO:0007669"/>
    <property type="project" value="UniProtKB-UniRule"/>
</dbReference>
<comment type="similarity">
    <text evidence="1 11">Belongs to the DNA polymerase type-A family.</text>
</comment>
<evidence type="ECO:0000256" key="7">
    <source>
        <dbReference type="ARBA" id="ARBA00023125"/>
    </source>
</evidence>
<dbReference type="FunFam" id="1.10.150.20:FF:000002">
    <property type="entry name" value="DNA polymerase I"/>
    <property type="match status" value="1"/>
</dbReference>
<keyword evidence="7 11" id="KW-0238">DNA-binding</keyword>
<dbReference type="Pfam" id="PF00476">
    <property type="entry name" value="DNA_pol_A"/>
    <property type="match status" value="1"/>
</dbReference>
<accession>A0A1F7TM60</accession>
<dbReference type="InterPro" id="IPR036397">
    <property type="entry name" value="RNaseH_sf"/>
</dbReference>
<dbReference type="Gene3D" id="1.10.150.20">
    <property type="entry name" value="5' to 3' exonuclease, C-terminal subdomain"/>
    <property type="match status" value="2"/>
</dbReference>